<dbReference type="InterPro" id="IPR036890">
    <property type="entry name" value="HATPase_C_sf"/>
</dbReference>
<evidence type="ECO:0000256" key="6">
    <source>
        <dbReference type="ARBA" id="ARBA00022777"/>
    </source>
</evidence>
<dbReference type="PROSITE" id="PS50113">
    <property type="entry name" value="PAC"/>
    <property type="match status" value="1"/>
</dbReference>
<dbReference type="InterPro" id="IPR036097">
    <property type="entry name" value="HisK_dim/P_sf"/>
</dbReference>
<keyword evidence="9" id="KW-0175">Coiled coil</keyword>
<dbReference type="Pfam" id="PF02518">
    <property type="entry name" value="HATPase_c"/>
    <property type="match status" value="1"/>
</dbReference>
<protein>
    <recommendedName>
        <fullName evidence="3">histidine kinase</fullName>
        <ecNumber evidence="3">2.7.13.3</ecNumber>
    </recommendedName>
</protein>
<evidence type="ECO:0000256" key="4">
    <source>
        <dbReference type="ARBA" id="ARBA00022553"/>
    </source>
</evidence>
<name>A0A3S2TNU4_9BURK</name>
<feature type="domain" description="PAS" evidence="13">
    <location>
        <begin position="466"/>
        <end position="511"/>
    </location>
</feature>
<dbReference type="Gene3D" id="3.30.450.20">
    <property type="entry name" value="PAS domain"/>
    <property type="match status" value="3"/>
</dbReference>
<evidence type="ECO:0000256" key="10">
    <source>
        <dbReference type="SAM" id="MobiDB-lite"/>
    </source>
</evidence>
<dbReference type="NCBIfam" id="TIGR00229">
    <property type="entry name" value="sensory_box"/>
    <property type="match status" value="2"/>
</dbReference>
<accession>A0A3S2TNU4</accession>
<keyword evidence="6 15" id="KW-0418">Kinase</keyword>
<evidence type="ECO:0000313" key="16">
    <source>
        <dbReference type="Proteomes" id="UP000288178"/>
    </source>
</evidence>
<dbReference type="FunFam" id="3.30.565.10:FF:000006">
    <property type="entry name" value="Sensor histidine kinase WalK"/>
    <property type="match status" value="1"/>
</dbReference>
<dbReference type="Pfam" id="PF00512">
    <property type="entry name" value="HisKA"/>
    <property type="match status" value="1"/>
</dbReference>
<dbReference type="FunFam" id="1.10.287.130:FF:000001">
    <property type="entry name" value="Two-component sensor histidine kinase"/>
    <property type="match status" value="1"/>
</dbReference>
<dbReference type="SMART" id="SM00091">
    <property type="entry name" value="PAS"/>
    <property type="match status" value="2"/>
</dbReference>
<evidence type="ECO:0000256" key="8">
    <source>
        <dbReference type="ARBA" id="ARBA00023136"/>
    </source>
</evidence>
<dbReference type="Gene3D" id="3.30.565.10">
    <property type="entry name" value="Histidine kinase-like ATPase, C-terminal domain"/>
    <property type="match status" value="1"/>
</dbReference>
<evidence type="ECO:0000259" key="14">
    <source>
        <dbReference type="PROSITE" id="PS50113"/>
    </source>
</evidence>
<comment type="subcellular location">
    <subcellularLocation>
        <location evidence="2">Cell inner membrane</location>
        <topology evidence="2">Multi-pass membrane protein</topology>
    </subcellularLocation>
</comment>
<keyword evidence="5" id="KW-0808">Transferase</keyword>
<evidence type="ECO:0000256" key="5">
    <source>
        <dbReference type="ARBA" id="ARBA00022679"/>
    </source>
</evidence>
<keyword evidence="4" id="KW-0597">Phosphoprotein</keyword>
<dbReference type="PANTHER" id="PTHR43047">
    <property type="entry name" value="TWO-COMPONENT HISTIDINE PROTEIN KINASE"/>
    <property type="match status" value="1"/>
</dbReference>
<feature type="region of interest" description="Disordered" evidence="10">
    <location>
        <begin position="514"/>
        <end position="547"/>
    </location>
</feature>
<dbReference type="Pfam" id="PF08448">
    <property type="entry name" value="PAS_4"/>
    <property type="match status" value="2"/>
</dbReference>
<evidence type="ECO:0000259" key="12">
    <source>
        <dbReference type="PROSITE" id="PS50109"/>
    </source>
</evidence>
<dbReference type="Proteomes" id="UP000288178">
    <property type="component" value="Unassembled WGS sequence"/>
</dbReference>
<dbReference type="OrthoDB" id="8579121at2"/>
<dbReference type="SUPFAM" id="SSF55785">
    <property type="entry name" value="PYP-like sensor domain (PAS domain)"/>
    <property type="match status" value="2"/>
</dbReference>
<feature type="domain" description="Histidine kinase" evidence="12">
    <location>
        <begin position="609"/>
        <end position="826"/>
    </location>
</feature>
<evidence type="ECO:0000256" key="9">
    <source>
        <dbReference type="SAM" id="Coils"/>
    </source>
</evidence>
<organism evidence="15 16">
    <name type="scientific">Rubrivivax albus</name>
    <dbReference type="NCBI Taxonomy" id="2499835"/>
    <lineage>
        <taxon>Bacteria</taxon>
        <taxon>Pseudomonadati</taxon>
        <taxon>Pseudomonadota</taxon>
        <taxon>Betaproteobacteria</taxon>
        <taxon>Burkholderiales</taxon>
        <taxon>Sphaerotilaceae</taxon>
        <taxon>Rubrivivax</taxon>
    </lineage>
</organism>
<keyword evidence="11" id="KW-0812">Transmembrane</keyword>
<dbReference type="SUPFAM" id="SSF55874">
    <property type="entry name" value="ATPase domain of HSP90 chaperone/DNA topoisomerase II/histidine kinase"/>
    <property type="match status" value="1"/>
</dbReference>
<dbReference type="InterPro" id="IPR013656">
    <property type="entry name" value="PAS_4"/>
</dbReference>
<dbReference type="InterPro" id="IPR000700">
    <property type="entry name" value="PAS-assoc_C"/>
</dbReference>
<dbReference type="SMART" id="SM00387">
    <property type="entry name" value="HATPase_c"/>
    <property type="match status" value="1"/>
</dbReference>
<evidence type="ECO:0000256" key="11">
    <source>
        <dbReference type="SAM" id="Phobius"/>
    </source>
</evidence>
<gene>
    <name evidence="15" type="ORF">ENE75_19570</name>
</gene>
<sequence length="835" mass="89230">MTVSRAESTGLSAQGRRVGAVILGGLALFAVLWVAIAGLALVAYRESLSDAESNAVLFARVFAEDLTRDVEATAQATAQLVGALDRGVPPGGPEMRGSLAQMQQTLPWLRGVAVIDDAGLVLASTDPAEVGRRVQPDAFGAWPDAGPARLGRAVRGRGLLDAGSDTAPPGLMLLPLLHAAPGPGPRPLLVVAQINPQALANVQQARLADPAAAAAVLSFEGRLVAATAQVPHALGAMLTTFPAYTRFLPAQESGHWAGDGLRAGPQIVAFRASATQPLLVVVEIGRGAALATWRQWLGVLLGAGAVGSGLIGGLTLVARRSQVARARAQAERDQVQREVSRRERAFDLTLRSVQALIFRTDLEGRLRFVNPHWEKYTGRPGAEAIGRPLWPLVVPAQRAKARALFAADGPRGARRLQAQANDPAGHLRHFDLVVQPLWQDDRLAGFVGSAAEITDLVDAETSLKAQLDFTELLMEHSPVPMSVVDGQGRYARVNRAWEAFTGCTRAQVVGRPVGGHLTAEERREHEAHDRRLHETGEPQRYESSVQHADGSLRDVLVNKVLVPSLTGSGQGVLSVLVDVTDLRRAERATREARDAAEEASRAKSEFIANVSHELRTPLQAIIGFSELGVHRGRAHEKLASMFGDIHAAGHRMLQLVNNLLDVARIESAVGSIHLERTDLRGLVHELLRELEPLLQARSQAVDLSLPEYPLVAKVDPLRLQQVMRNVLANAMKFSSAGARIALQADYNAASEPHLVVRDRGPGIPEAEVETIFEAFAQSSRTKDGSGGTGLGLAICRTIVAAHGGRIWAENLPDGGAAFHILLPARGAAETQPMDL</sequence>
<evidence type="ECO:0000256" key="3">
    <source>
        <dbReference type="ARBA" id="ARBA00012438"/>
    </source>
</evidence>
<dbReference type="EC" id="2.7.13.3" evidence="3"/>
<feature type="transmembrane region" description="Helical" evidence="11">
    <location>
        <begin position="296"/>
        <end position="318"/>
    </location>
</feature>
<dbReference type="PROSITE" id="PS50109">
    <property type="entry name" value="HIS_KIN"/>
    <property type="match status" value="1"/>
</dbReference>
<dbReference type="CDD" id="cd00130">
    <property type="entry name" value="PAS"/>
    <property type="match status" value="2"/>
</dbReference>
<comment type="caution">
    <text evidence="15">The sequence shown here is derived from an EMBL/GenBank/DDBJ whole genome shotgun (WGS) entry which is preliminary data.</text>
</comment>
<keyword evidence="8 11" id="KW-0472">Membrane</keyword>
<proteinExistence type="predicted"/>
<evidence type="ECO:0000259" key="13">
    <source>
        <dbReference type="PROSITE" id="PS50112"/>
    </source>
</evidence>
<feature type="coiled-coil region" evidence="9">
    <location>
        <begin position="318"/>
        <end position="345"/>
    </location>
</feature>
<comment type="catalytic activity">
    <reaction evidence="1">
        <text>ATP + protein L-histidine = ADP + protein N-phospho-L-histidine.</text>
        <dbReference type="EC" id="2.7.13.3"/>
    </reaction>
</comment>
<evidence type="ECO:0000256" key="1">
    <source>
        <dbReference type="ARBA" id="ARBA00000085"/>
    </source>
</evidence>
<evidence type="ECO:0000256" key="2">
    <source>
        <dbReference type="ARBA" id="ARBA00004429"/>
    </source>
</evidence>
<dbReference type="InterPro" id="IPR003661">
    <property type="entry name" value="HisK_dim/P_dom"/>
</dbReference>
<dbReference type="InterPro" id="IPR000014">
    <property type="entry name" value="PAS"/>
</dbReference>
<dbReference type="SUPFAM" id="SSF47384">
    <property type="entry name" value="Homodimeric domain of signal transducing histidine kinase"/>
    <property type="match status" value="1"/>
</dbReference>
<dbReference type="InterPro" id="IPR004358">
    <property type="entry name" value="Sig_transdc_His_kin-like_C"/>
</dbReference>
<dbReference type="InterPro" id="IPR003594">
    <property type="entry name" value="HATPase_dom"/>
</dbReference>
<dbReference type="PRINTS" id="PR00344">
    <property type="entry name" value="BCTRLSENSOR"/>
</dbReference>
<dbReference type="GO" id="GO:0000155">
    <property type="term" value="F:phosphorelay sensor kinase activity"/>
    <property type="evidence" value="ECO:0007669"/>
    <property type="project" value="InterPro"/>
</dbReference>
<dbReference type="InterPro" id="IPR005467">
    <property type="entry name" value="His_kinase_dom"/>
</dbReference>
<dbReference type="GO" id="GO:0005886">
    <property type="term" value="C:plasma membrane"/>
    <property type="evidence" value="ECO:0007669"/>
    <property type="project" value="UniProtKB-SubCell"/>
</dbReference>
<dbReference type="InterPro" id="IPR035965">
    <property type="entry name" value="PAS-like_dom_sf"/>
</dbReference>
<feature type="compositionally biased region" description="Basic and acidic residues" evidence="10">
    <location>
        <begin position="518"/>
        <end position="540"/>
    </location>
</feature>
<dbReference type="CDD" id="cd00075">
    <property type="entry name" value="HATPase"/>
    <property type="match status" value="1"/>
</dbReference>
<feature type="transmembrane region" description="Helical" evidence="11">
    <location>
        <begin position="20"/>
        <end position="44"/>
    </location>
</feature>
<dbReference type="AlphaFoldDB" id="A0A3S2TNU4"/>
<dbReference type="SMART" id="SM00388">
    <property type="entry name" value="HisKA"/>
    <property type="match status" value="1"/>
</dbReference>
<reference evidence="15 16" key="1">
    <citation type="submission" date="2019-01" db="EMBL/GenBank/DDBJ databases">
        <authorList>
            <person name="Chen W.-M."/>
        </authorList>
    </citation>
    <scope>NUCLEOTIDE SEQUENCE [LARGE SCALE GENOMIC DNA]</scope>
    <source>
        <strain evidence="15 16">ICH-3</strain>
    </source>
</reference>
<evidence type="ECO:0000256" key="7">
    <source>
        <dbReference type="ARBA" id="ARBA00023012"/>
    </source>
</evidence>
<feature type="domain" description="PAC" evidence="14">
    <location>
        <begin position="539"/>
        <end position="591"/>
    </location>
</feature>
<dbReference type="Gene3D" id="1.10.287.130">
    <property type="match status" value="1"/>
</dbReference>
<feature type="domain" description="PAS" evidence="13">
    <location>
        <begin position="342"/>
        <end position="395"/>
    </location>
</feature>
<dbReference type="PROSITE" id="PS50112">
    <property type="entry name" value="PAS"/>
    <property type="match status" value="2"/>
</dbReference>
<keyword evidence="16" id="KW-1185">Reference proteome</keyword>
<dbReference type="CDD" id="cd00082">
    <property type="entry name" value="HisKA"/>
    <property type="match status" value="1"/>
</dbReference>
<dbReference type="RefSeq" id="WP_128200032.1">
    <property type="nucleotide sequence ID" value="NZ_SACT01000008.1"/>
</dbReference>
<keyword evidence="11" id="KW-1133">Transmembrane helix</keyword>
<evidence type="ECO:0000313" key="15">
    <source>
        <dbReference type="EMBL" id="RVT49281.1"/>
    </source>
</evidence>
<keyword evidence="7" id="KW-0902">Two-component regulatory system</keyword>
<dbReference type="EMBL" id="SACT01000008">
    <property type="protein sequence ID" value="RVT49281.1"/>
    <property type="molecule type" value="Genomic_DNA"/>
</dbReference>